<dbReference type="VEuPathDB" id="FungiDB:MCYG_01010"/>
<dbReference type="EMBL" id="DS995701">
    <property type="protein sequence ID" value="EEQ28122.1"/>
    <property type="molecule type" value="Genomic_DNA"/>
</dbReference>
<proteinExistence type="predicted"/>
<name>C5FE88_ARTOC</name>
<reference evidence="2" key="1">
    <citation type="journal article" date="2012" name="MBio">
        <title>Comparative genome analysis of Trichophyton rubrum and related dermatophytes reveals candidate genes involved in infection.</title>
        <authorList>
            <person name="Martinez D.A."/>
            <person name="Oliver B.G."/>
            <person name="Graeser Y."/>
            <person name="Goldberg J.M."/>
            <person name="Li W."/>
            <person name="Martinez-Rossi N.M."/>
            <person name="Monod M."/>
            <person name="Shelest E."/>
            <person name="Barton R.C."/>
            <person name="Birch E."/>
            <person name="Brakhage A.A."/>
            <person name="Chen Z."/>
            <person name="Gurr S.J."/>
            <person name="Heiman D."/>
            <person name="Heitman J."/>
            <person name="Kosti I."/>
            <person name="Rossi A."/>
            <person name="Saif S."/>
            <person name="Samalova M."/>
            <person name="Saunders C.W."/>
            <person name="Shea T."/>
            <person name="Summerbell R.C."/>
            <person name="Xu J."/>
            <person name="Young S."/>
            <person name="Zeng Q."/>
            <person name="Birren B.W."/>
            <person name="Cuomo C.A."/>
            <person name="White T.C."/>
        </authorList>
    </citation>
    <scope>NUCLEOTIDE SEQUENCE [LARGE SCALE GENOMIC DNA]</scope>
    <source>
        <strain evidence="2">ATCC MYA-4605 / CBS 113480</strain>
    </source>
</reference>
<sequence>MGSRVYNANHGKQLTMYANNGPGPSLRFRMCKYHGEIGSAESMVNKKNYVQESHDYQHTVTSGMEFPILILYFWPGVARSMQLIDYDTSGLPHLSSWKAKPLIHRVHHTFIHTYYGFPPYTTPDDVWFFRIGKRKGAFLAQPYSRVAYIIQTQHIIPTDGPIRKQRAKSYLKRNTLVSICSSELEMRLFAGKKKHGRISKKAASPV</sequence>
<evidence type="ECO:0000313" key="1">
    <source>
        <dbReference type="EMBL" id="EEQ28122.1"/>
    </source>
</evidence>
<dbReference type="AlphaFoldDB" id="C5FE88"/>
<gene>
    <name evidence="1" type="ORF">MCYG_01010</name>
</gene>
<dbReference type="HOGENOM" id="CLU_1331658_0_0_1"/>
<keyword evidence="2" id="KW-1185">Reference proteome</keyword>
<protein>
    <submittedName>
        <fullName evidence="1">Uncharacterized protein</fullName>
    </submittedName>
</protein>
<dbReference type="Proteomes" id="UP000002035">
    <property type="component" value="Unassembled WGS sequence"/>
</dbReference>
<dbReference type="RefSeq" id="XP_002850906.1">
    <property type="nucleotide sequence ID" value="XM_002850860.1"/>
</dbReference>
<evidence type="ECO:0000313" key="2">
    <source>
        <dbReference type="Proteomes" id="UP000002035"/>
    </source>
</evidence>
<accession>C5FE88</accession>
<organism evidence="1 2">
    <name type="scientific">Arthroderma otae (strain ATCC MYA-4605 / CBS 113480)</name>
    <name type="common">Microsporum canis</name>
    <dbReference type="NCBI Taxonomy" id="554155"/>
    <lineage>
        <taxon>Eukaryota</taxon>
        <taxon>Fungi</taxon>
        <taxon>Dikarya</taxon>
        <taxon>Ascomycota</taxon>
        <taxon>Pezizomycotina</taxon>
        <taxon>Eurotiomycetes</taxon>
        <taxon>Eurotiomycetidae</taxon>
        <taxon>Onygenales</taxon>
        <taxon>Arthrodermataceae</taxon>
        <taxon>Microsporum</taxon>
    </lineage>
</organism>
<dbReference type="GeneID" id="9228281"/>